<dbReference type="PANTHER" id="PTHR34630">
    <property type="entry name" value="OS11G0677101 PROTEIN"/>
    <property type="match status" value="1"/>
</dbReference>
<name>A0ABU6Y9Y6_9FABA</name>
<dbReference type="InterPro" id="IPR032675">
    <property type="entry name" value="LRR_dom_sf"/>
</dbReference>
<protein>
    <submittedName>
        <fullName evidence="1">Uncharacterized protein</fullName>
    </submittedName>
</protein>
<organism evidence="1 2">
    <name type="scientific">Stylosanthes scabra</name>
    <dbReference type="NCBI Taxonomy" id="79078"/>
    <lineage>
        <taxon>Eukaryota</taxon>
        <taxon>Viridiplantae</taxon>
        <taxon>Streptophyta</taxon>
        <taxon>Embryophyta</taxon>
        <taxon>Tracheophyta</taxon>
        <taxon>Spermatophyta</taxon>
        <taxon>Magnoliopsida</taxon>
        <taxon>eudicotyledons</taxon>
        <taxon>Gunneridae</taxon>
        <taxon>Pentapetalae</taxon>
        <taxon>rosids</taxon>
        <taxon>fabids</taxon>
        <taxon>Fabales</taxon>
        <taxon>Fabaceae</taxon>
        <taxon>Papilionoideae</taxon>
        <taxon>50 kb inversion clade</taxon>
        <taxon>dalbergioids sensu lato</taxon>
        <taxon>Dalbergieae</taxon>
        <taxon>Pterocarpus clade</taxon>
        <taxon>Stylosanthes</taxon>
    </lineage>
</organism>
<accession>A0ABU6Y9Y6</accession>
<dbReference type="EMBL" id="JASCZI010241776">
    <property type="protein sequence ID" value="MED6206746.1"/>
    <property type="molecule type" value="Genomic_DNA"/>
</dbReference>
<dbReference type="Proteomes" id="UP001341840">
    <property type="component" value="Unassembled WGS sequence"/>
</dbReference>
<reference evidence="1 2" key="1">
    <citation type="journal article" date="2023" name="Plants (Basel)">
        <title>Bridging the Gap: Combining Genomics and Transcriptomics Approaches to Understand Stylosanthes scabra, an Orphan Legume from the Brazilian Caatinga.</title>
        <authorList>
            <person name="Ferreira-Neto J.R.C."/>
            <person name="da Silva M.D."/>
            <person name="Binneck E."/>
            <person name="de Melo N.F."/>
            <person name="da Silva R.H."/>
            <person name="de Melo A.L.T.M."/>
            <person name="Pandolfi V."/>
            <person name="Bustamante F.O."/>
            <person name="Brasileiro-Vidal A.C."/>
            <person name="Benko-Iseppon A.M."/>
        </authorList>
    </citation>
    <scope>NUCLEOTIDE SEQUENCE [LARGE SCALE GENOMIC DNA]</scope>
    <source>
        <tissue evidence="1">Leaves</tissue>
    </source>
</reference>
<sequence>MDGQHHSLQQLWIENSCDSVTSFSLDSFPKLVRVYIRSCEKMETVVVSRSLSCLQSLDIWNCKSLRSVSTLWMLAPHLKDLILLRCPEIEFSATGDPHSSLRNLRISYSEKLVSSAAFMNSQFHGLSHLVIDGDETHESESVKCLPKEGWLPASLESLELYEMKSVETLECKGLAHLTSLQQLDIRDCPKLENIEGEKLPASLIRLIIWNSPLLGKKCQMTDPQIWPKISHIRNIQVGGRWIDNTRT</sequence>
<dbReference type="Gene3D" id="3.80.10.10">
    <property type="entry name" value="Ribonuclease Inhibitor"/>
    <property type="match status" value="2"/>
</dbReference>
<keyword evidence="2" id="KW-1185">Reference proteome</keyword>
<proteinExistence type="predicted"/>
<dbReference type="PANTHER" id="PTHR34630:SF101">
    <property type="entry name" value="DISEASE RESISTANCE PROTEIN"/>
    <property type="match status" value="1"/>
</dbReference>
<evidence type="ECO:0000313" key="1">
    <source>
        <dbReference type="EMBL" id="MED6206746.1"/>
    </source>
</evidence>
<dbReference type="SUPFAM" id="SSF52047">
    <property type="entry name" value="RNI-like"/>
    <property type="match status" value="1"/>
</dbReference>
<evidence type="ECO:0000313" key="2">
    <source>
        <dbReference type="Proteomes" id="UP001341840"/>
    </source>
</evidence>
<gene>
    <name evidence="1" type="ORF">PIB30_029603</name>
</gene>
<comment type="caution">
    <text evidence="1">The sequence shown here is derived from an EMBL/GenBank/DDBJ whole genome shotgun (WGS) entry which is preliminary data.</text>
</comment>